<protein>
    <submittedName>
        <fullName evidence="1">Uncharacterized protein</fullName>
    </submittedName>
</protein>
<reference evidence="1" key="1">
    <citation type="journal article" date="2020" name="Nature">
        <title>Giant virus diversity and host interactions through global metagenomics.</title>
        <authorList>
            <person name="Schulz F."/>
            <person name="Roux S."/>
            <person name="Paez-Espino D."/>
            <person name="Jungbluth S."/>
            <person name="Walsh D.A."/>
            <person name="Denef V.J."/>
            <person name="McMahon K.D."/>
            <person name="Konstantinidis K.T."/>
            <person name="Eloe-Fadrosh E.A."/>
            <person name="Kyrpides N.C."/>
            <person name="Woyke T."/>
        </authorList>
    </citation>
    <scope>NUCLEOTIDE SEQUENCE</scope>
    <source>
        <strain evidence="1">GVMAG-M-3300023184-89</strain>
    </source>
</reference>
<organism evidence="1">
    <name type="scientific">viral metagenome</name>
    <dbReference type="NCBI Taxonomy" id="1070528"/>
    <lineage>
        <taxon>unclassified sequences</taxon>
        <taxon>metagenomes</taxon>
        <taxon>organismal metagenomes</taxon>
    </lineage>
</organism>
<proteinExistence type="predicted"/>
<name>A0A6C0IKD3_9ZZZZ</name>
<sequence>MPHPPLILSRFLYCKDEVELSLVTALLKKEELEVIYYWAYELYYSGFDIFEFMWQIYLDFYYEQHPQFEAYFKKKHDLWKLDKDMKHIAYILRNMYNLKATCTVFMMRQYTCKKDYKDMYPTIMYKLKTKDENILYHNLYQNLLLALERRHFENICYYLRVLWEENKTNVGLVIGQFLNIIIKEEDTLHYVLAVISKKIYYQAEENKPVGKHIYVVPKQEQLDHIKQLEEELIQPIYNTLMFKRFAEIDDRIGSFTLARGQWLTTEAFIKEMWFHWEYYAMGSPVWLRRLEKFGGTVNHRQKKIEFATEIGEEGFYDLYAYELDELPKEVQAMSMKPIVKRGGTAWCNYTFPLNVYEGEEEENELWQWTY</sequence>
<evidence type="ECO:0000313" key="1">
    <source>
        <dbReference type="EMBL" id="QHT92945.1"/>
    </source>
</evidence>
<accession>A0A6C0IKD3</accession>
<dbReference type="EMBL" id="MN740197">
    <property type="protein sequence ID" value="QHT92945.1"/>
    <property type="molecule type" value="Genomic_DNA"/>
</dbReference>
<dbReference type="AlphaFoldDB" id="A0A6C0IKD3"/>